<comment type="caution">
    <text evidence="1">The sequence shown here is derived from an EMBL/GenBank/DDBJ whole genome shotgun (WGS) entry which is preliminary data.</text>
</comment>
<sequence>MERITAASVLRAIVDDGFLSESNVARAREVLSAIDTDAADAPAGDWRDVLVGMRFVNGELRPSVRSNPEALYLASDVHSVLIGLMAAAAWAPIGEAPRDGTKVLLARDDDGVKRRVVGYWALSNVWASGEGNAYELYFRPTYYMRMPELPASE</sequence>
<dbReference type="EMBL" id="WWCX01000001">
    <property type="protein sequence ID" value="MYM92530.1"/>
    <property type="molecule type" value="Genomic_DNA"/>
</dbReference>
<accession>A0A845GG90</accession>
<proteinExistence type="predicted"/>
<evidence type="ECO:0000313" key="2">
    <source>
        <dbReference type="Proteomes" id="UP000447355"/>
    </source>
</evidence>
<protein>
    <submittedName>
        <fullName evidence="1">Uncharacterized protein</fullName>
    </submittedName>
</protein>
<evidence type="ECO:0000313" key="1">
    <source>
        <dbReference type="EMBL" id="MYM92530.1"/>
    </source>
</evidence>
<name>A0A845GG90_9BURK</name>
<dbReference type="AlphaFoldDB" id="A0A845GG90"/>
<gene>
    <name evidence="1" type="ORF">GTP90_01495</name>
</gene>
<dbReference type="Proteomes" id="UP000447355">
    <property type="component" value="Unassembled WGS sequence"/>
</dbReference>
<dbReference type="RefSeq" id="WP_161081794.1">
    <property type="nucleotide sequence ID" value="NZ_WWCX01000001.1"/>
</dbReference>
<reference evidence="1" key="1">
    <citation type="submission" date="2019-12" db="EMBL/GenBank/DDBJ databases">
        <title>Novel species isolated from a subtropical stream in China.</title>
        <authorList>
            <person name="Lu H."/>
        </authorList>
    </citation>
    <scope>NUCLEOTIDE SEQUENCE [LARGE SCALE GENOMIC DNA]</scope>
    <source>
        <strain evidence="1">FT81W</strain>
    </source>
</reference>
<organism evidence="1 2">
    <name type="scientific">Duganella vulcania</name>
    <dbReference type="NCBI Taxonomy" id="2692166"/>
    <lineage>
        <taxon>Bacteria</taxon>
        <taxon>Pseudomonadati</taxon>
        <taxon>Pseudomonadota</taxon>
        <taxon>Betaproteobacteria</taxon>
        <taxon>Burkholderiales</taxon>
        <taxon>Oxalobacteraceae</taxon>
        <taxon>Telluria group</taxon>
        <taxon>Duganella</taxon>
    </lineage>
</organism>